<evidence type="ECO:0000256" key="2">
    <source>
        <dbReference type="SAM" id="Coils"/>
    </source>
</evidence>
<dbReference type="SMART" id="SM00066">
    <property type="entry name" value="GAL4"/>
    <property type="match status" value="1"/>
</dbReference>
<feature type="region of interest" description="Disordered" evidence="3">
    <location>
        <begin position="113"/>
        <end position="173"/>
    </location>
</feature>
<accession>A0AAV9JCE6</accession>
<evidence type="ECO:0000256" key="3">
    <source>
        <dbReference type="SAM" id="MobiDB-lite"/>
    </source>
</evidence>
<dbReference type="CDD" id="cd00067">
    <property type="entry name" value="GAL4"/>
    <property type="match status" value="1"/>
</dbReference>
<dbReference type="Gene3D" id="4.10.240.10">
    <property type="entry name" value="Zn(2)-C6 fungal-type DNA-binding domain"/>
    <property type="match status" value="1"/>
</dbReference>
<dbReference type="Proteomes" id="UP001324427">
    <property type="component" value="Unassembled WGS sequence"/>
</dbReference>
<dbReference type="PANTHER" id="PTHR47256">
    <property type="entry name" value="ZN(II)2CYS6 TRANSCRIPTION FACTOR (EUROFUNG)-RELATED"/>
    <property type="match status" value="1"/>
</dbReference>
<evidence type="ECO:0000259" key="4">
    <source>
        <dbReference type="PROSITE" id="PS50048"/>
    </source>
</evidence>
<dbReference type="EMBL" id="JAVFHQ010000038">
    <property type="protein sequence ID" value="KAK4542796.1"/>
    <property type="molecule type" value="Genomic_DNA"/>
</dbReference>
<comment type="caution">
    <text evidence="5">The sequence shown here is derived from an EMBL/GenBank/DDBJ whole genome shotgun (WGS) entry which is preliminary data.</text>
</comment>
<proteinExistence type="predicted"/>
<dbReference type="InterPro" id="IPR053187">
    <property type="entry name" value="Notoamide_regulator"/>
</dbReference>
<dbReference type="PROSITE" id="PS50048">
    <property type="entry name" value="ZN2_CY6_FUNGAL_2"/>
    <property type="match status" value="1"/>
</dbReference>
<dbReference type="CDD" id="cd12148">
    <property type="entry name" value="fungal_TF_MHR"/>
    <property type="match status" value="1"/>
</dbReference>
<evidence type="ECO:0000313" key="6">
    <source>
        <dbReference type="Proteomes" id="UP001324427"/>
    </source>
</evidence>
<gene>
    <name evidence="5" type="ORF">LTR36_006172</name>
</gene>
<organism evidence="5 6">
    <name type="scientific">Oleoguttula mirabilis</name>
    <dbReference type="NCBI Taxonomy" id="1507867"/>
    <lineage>
        <taxon>Eukaryota</taxon>
        <taxon>Fungi</taxon>
        <taxon>Dikarya</taxon>
        <taxon>Ascomycota</taxon>
        <taxon>Pezizomycotina</taxon>
        <taxon>Dothideomycetes</taxon>
        <taxon>Dothideomycetidae</taxon>
        <taxon>Mycosphaerellales</taxon>
        <taxon>Teratosphaeriaceae</taxon>
        <taxon>Oleoguttula</taxon>
    </lineage>
</organism>
<feature type="coiled-coil region" evidence="2">
    <location>
        <begin position="62"/>
        <end position="89"/>
    </location>
</feature>
<dbReference type="GO" id="GO:0008270">
    <property type="term" value="F:zinc ion binding"/>
    <property type="evidence" value="ECO:0007669"/>
    <property type="project" value="InterPro"/>
</dbReference>
<dbReference type="SUPFAM" id="SSF57701">
    <property type="entry name" value="Zn2/Cys6 DNA-binding domain"/>
    <property type="match status" value="1"/>
</dbReference>
<dbReference type="GO" id="GO:0000981">
    <property type="term" value="F:DNA-binding transcription factor activity, RNA polymerase II-specific"/>
    <property type="evidence" value="ECO:0007669"/>
    <property type="project" value="InterPro"/>
</dbReference>
<keyword evidence="2" id="KW-0175">Coiled coil</keyword>
<dbReference type="PROSITE" id="PS00463">
    <property type="entry name" value="ZN2_CY6_FUNGAL_1"/>
    <property type="match status" value="1"/>
</dbReference>
<reference evidence="5 6" key="1">
    <citation type="submission" date="2021-11" db="EMBL/GenBank/DDBJ databases">
        <title>Black yeast isolated from Biological Soil Crust.</title>
        <authorList>
            <person name="Kurbessoian T."/>
        </authorList>
    </citation>
    <scope>NUCLEOTIDE SEQUENCE [LARGE SCALE GENOMIC DNA]</scope>
    <source>
        <strain evidence="5 6">CCFEE 5522</strain>
    </source>
</reference>
<evidence type="ECO:0000313" key="5">
    <source>
        <dbReference type="EMBL" id="KAK4542796.1"/>
    </source>
</evidence>
<keyword evidence="1" id="KW-0539">Nucleus</keyword>
<protein>
    <recommendedName>
        <fullName evidence="4">Zn(2)-C6 fungal-type domain-containing protein</fullName>
    </recommendedName>
</protein>
<dbReference type="InterPro" id="IPR036864">
    <property type="entry name" value="Zn2-C6_fun-type_DNA-bd_sf"/>
</dbReference>
<evidence type="ECO:0000256" key="1">
    <source>
        <dbReference type="ARBA" id="ARBA00023242"/>
    </source>
</evidence>
<feature type="compositionally biased region" description="Polar residues" evidence="3">
    <location>
        <begin position="117"/>
        <end position="134"/>
    </location>
</feature>
<name>A0AAV9JCE6_9PEZI</name>
<dbReference type="PANTHER" id="PTHR47256:SF1">
    <property type="entry name" value="ZN(II)2CYS6 TRANSCRIPTION FACTOR (EUROFUNG)"/>
    <property type="match status" value="1"/>
</dbReference>
<dbReference type="InterPro" id="IPR001138">
    <property type="entry name" value="Zn2Cys6_DnaBD"/>
</dbReference>
<dbReference type="AlphaFoldDB" id="A0AAV9JCE6"/>
<dbReference type="Pfam" id="PF00172">
    <property type="entry name" value="Zn_clus"/>
    <property type="match status" value="1"/>
</dbReference>
<feature type="domain" description="Zn(2)-C6 fungal-type" evidence="4">
    <location>
        <begin position="23"/>
        <end position="53"/>
    </location>
</feature>
<keyword evidence="6" id="KW-1185">Reference proteome</keyword>
<sequence>MAAAPSGSDASKGPPGREMVKVACERCRKLKRKCDGVRPQCQPCATAHRSCIYAYEPDTTPFAGLKRKYEQLEQQFSAYRDVVSLLQNSDEPEAFKVLKGIRSGCDVPTALEAAASSKGSSPSDQLTASPSSEESYIMSPLEDAARARRTSAPVPPPSAKYEHSTSSEGSQRISVQSLLLPADESDPEAEYVEQSLLHSGAPEASRAIRKVMSEPRSIRSMYIQLAQDRHTPQGPHEHLARGVQARDWGVYYFDNKSFVGVLECYFAWAHHAWSLFDAELFWDGLARGGSDLCSKALVHSILAFASKLYTTFFPGPTSSAPQIAMDEAKRLLDFEADNATPANIAACFVMNSPNIIEL</sequence>